<dbReference type="InterPro" id="IPR032675">
    <property type="entry name" value="LRR_dom_sf"/>
</dbReference>
<dbReference type="SUPFAM" id="SSF52047">
    <property type="entry name" value="RNI-like"/>
    <property type="match status" value="1"/>
</dbReference>
<evidence type="ECO:0000256" key="2">
    <source>
        <dbReference type="SAM" id="MobiDB-lite"/>
    </source>
</evidence>
<reference evidence="3" key="1">
    <citation type="submission" date="2022-06" db="EMBL/GenBank/DDBJ databases">
        <authorList>
            <person name="Berger JAMES D."/>
            <person name="Berger JAMES D."/>
        </authorList>
    </citation>
    <scope>NUCLEOTIDE SEQUENCE [LARGE SCALE GENOMIC DNA]</scope>
</reference>
<feature type="compositionally biased region" description="Polar residues" evidence="2">
    <location>
        <begin position="1218"/>
        <end position="1233"/>
    </location>
</feature>
<feature type="compositionally biased region" description="Low complexity" evidence="2">
    <location>
        <begin position="1047"/>
        <end position="1072"/>
    </location>
</feature>
<dbReference type="GO" id="GO:0005813">
    <property type="term" value="C:centrosome"/>
    <property type="evidence" value="ECO:0007669"/>
    <property type="project" value="TreeGrafter"/>
</dbReference>
<evidence type="ECO:0000313" key="4">
    <source>
        <dbReference type="WBParaSite" id="SRDH1_97250.1"/>
    </source>
</evidence>
<feature type="compositionally biased region" description="Low complexity" evidence="2">
    <location>
        <begin position="1205"/>
        <end position="1217"/>
    </location>
</feature>
<evidence type="ECO:0000256" key="1">
    <source>
        <dbReference type="SAM" id="Coils"/>
    </source>
</evidence>
<feature type="compositionally biased region" description="Polar residues" evidence="2">
    <location>
        <begin position="1084"/>
        <end position="1103"/>
    </location>
</feature>
<dbReference type="PRINTS" id="PR02062">
    <property type="entry name" value="CENTROSOME78"/>
</dbReference>
<protein>
    <recommendedName>
        <fullName evidence="5">Centrosomal protein of 78 kDa</fullName>
    </recommendedName>
</protein>
<feature type="coiled-coil region" evidence="1">
    <location>
        <begin position="641"/>
        <end position="668"/>
    </location>
</feature>
<dbReference type="InterPro" id="IPR001611">
    <property type="entry name" value="Leu-rich_rpt"/>
</dbReference>
<feature type="compositionally biased region" description="Low complexity" evidence="2">
    <location>
        <begin position="1156"/>
        <end position="1167"/>
    </location>
</feature>
<organism evidence="3 4">
    <name type="scientific">Schistosoma rodhaini</name>
    <dbReference type="NCBI Taxonomy" id="6188"/>
    <lineage>
        <taxon>Eukaryota</taxon>
        <taxon>Metazoa</taxon>
        <taxon>Spiralia</taxon>
        <taxon>Lophotrochozoa</taxon>
        <taxon>Platyhelminthes</taxon>
        <taxon>Trematoda</taxon>
        <taxon>Digenea</taxon>
        <taxon>Strigeidida</taxon>
        <taxon>Schistosomatoidea</taxon>
        <taxon>Schistosomatidae</taxon>
        <taxon>Schistosoma</taxon>
    </lineage>
</organism>
<dbReference type="WBParaSite" id="SRDH1_97250.1">
    <property type="protein sequence ID" value="SRDH1_97250.1"/>
    <property type="gene ID" value="SRDH1_97250"/>
</dbReference>
<proteinExistence type="predicted"/>
<dbReference type="PANTHER" id="PTHR24110:SF3">
    <property type="entry name" value="CENTROSOMAL PROTEIN OF 78 KDA"/>
    <property type="match status" value="1"/>
</dbReference>
<dbReference type="GO" id="GO:0044782">
    <property type="term" value="P:cilium organization"/>
    <property type="evidence" value="ECO:0007669"/>
    <property type="project" value="TreeGrafter"/>
</dbReference>
<name>A0AA85GLE3_9TREM</name>
<dbReference type="GO" id="GO:0036064">
    <property type="term" value="C:ciliary basal body"/>
    <property type="evidence" value="ECO:0007669"/>
    <property type="project" value="TreeGrafter"/>
</dbReference>
<sequence length="1233" mass="140576">MIPTVKERQAGAYDFRKYYENLCALRNFSPLSAITSHVDNGVLDISADRIKTQEWDPVFDAIKINKSLHFIAVRSFYQYNGVSDSVTSTSRRRPPVLLSSSKLLLNLCKSLRQCACVTEKLTFLELQNLPLSRTGLLQICEGIRKNRTLKHLSFEGSSINDDGLEEICRVLRHVPNISTLNLTSCNLSKDGISALTVLINYQAMQRHNAAWQESLRYRFPELDRLGGLKRITLNDNPKICDEGSIQLADALIDDLWVKAIDLQACNLSDSSASIWLAVLIGLRIANGNQSMTHDEIHLKSNRSSTIDDQHRGNHSLVVLDLRRNPNISRDLLRAVTERALINSEGKQTEFSWLKAGSQTPSQLCSGVTTYPWPGLTNMSNHIPGIDLINPSNRSVKSSNSYRTRSKSNNSLYNHEKIIHSDDKNVCIYHKHNLSDKPPFIPAGGRPRCRSADPAHYLDHRTHHKCNVDLHKKHTRHLHCSDSGQPLSERAVWKPPGVAKTIQKVYYSRPTTPLSSRTSFSGGIPWRTAARASRSRGYPNFQCPGKTCLESRALHLDYNLVNKQSSNVNNINHNVNKSVILPCAKTLNRVVVDGCHCQHHHHYHQPQTQQQHLGHNRQKSCSKINSRISSPELSGMNFQHKLKHLMTKVSQLEKDLQTENRKSDRLLKNRQFVQQVNESKHLLKIDQDSIYQLRNFICRLTNMIETLQNSKNKSNASNEELTILQDTFEELCSLISRITEEENDFNQGEKQIQDILENVNKKHSSTYCNEISSIKKNKQLNKIEKCMNHTKHSFKHKPIVHNHEQCNNKHVKGHIQWKTIAKTRAVQTESSQSPQKINEKLMDNRKIIQNRYEVSDPYIEWIPSTCTNTTTHTNIKGTMSNSYHDNDNNNIINNTKVIPLHSEDEQEQSQITSNTSINSDKNNLWIKNHETINHKNGIDDHNSNLEHQYCRLDKNAADHHHHHHHHSSMNSTEQLIDNLEIFKKSSQIDQMFAELKAATIIGTYSNDDNDNNNDTKNQLLDNKPMNRCIPKVKSIEICDKNEVSILNDSNSSPSISNVSNIQNINSNKNSNTIEDNDELIDKQVDNTNQKTTTKKPLTNQKSNEFNHPLNIETNHLNKCSLNKSNQFLHNESDYLIENTICNDEKTIQTNNNDDHNINTTDNNNSVNNSDDELFDELIRDNIDSPISNPTDYDVNSVDYDDDDDQLSSTSTSLLLDNSNPIYQSTNNSLISTEN</sequence>
<dbReference type="InterPro" id="IPR026212">
    <property type="entry name" value="Cep78"/>
</dbReference>
<dbReference type="Pfam" id="PF13516">
    <property type="entry name" value="LRR_6"/>
    <property type="match status" value="2"/>
</dbReference>
<dbReference type="Proteomes" id="UP000050792">
    <property type="component" value="Unassembled WGS sequence"/>
</dbReference>
<dbReference type="PANTHER" id="PTHR24110">
    <property type="entry name" value="CENTROSOMAL PROTEIN OF 78 KDA"/>
    <property type="match status" value="1"/>
</dbReference>
<keyword evidence="1" id="KW-0175">Coiled coil</keyword>
<evidence type="ECO:0000313" key="3">
    <source>
        <dbReference type="Proteomes" id="UP000050792"/>
    </source>
</evidence>
<accession>A0AA85GLE3</accession>
<dbReference type="Gene3D" id="3.80.10.10">
    <property type="entry name" value="Ribonuclease Inhibitor"/>
    <property type="match status" value="1"/>
</dbReference>
<reference evidence="4" key="2">
    <citation type="submission" date="2023-11" db="UniProtKB">
        <authorList>
            <consortium name="WormBaseParasite"/>
        </authorList>
    </citation>
    <scope>IDENTIFICATION</scope>
</reference>
<feature type="region of interest" description="Disordered" evidence="2">
    <location>
        <begin position="1197"/>
        <end position="1233"/>
    </location>
</feature>
<feature type="region of interest" description="Disordered" evidence="2">
    <location>
        <begin position="1047"/>
        <end position="1103"/>
    </location>
</feature>
<dbReference type="AlphaFoldDB" id="A0AA85GLE3"/>
<dbReference type="SMART" id="SM00368">
    <property type="entry name" value="LRR_RI"/>
    <property type="match status" value="3"/>
</dbReference>
<feature type="region of interest" description="Disordered" evidence="2">
    <location>
        <begin position="1149"/>
        <end position="1168"/>
    </location>
</feature>
<evidence type="ECO:0008006" key="5">
    <source>
        <dbReference type="Google" id="ProtNLM"/>
    </source>
</evidence>
<keyword evidence="3" id="KW-1185">Reference proteome</keyword>